<evidence type="ECO:0000259" key="2">
    <source>
        <dbReference type="PROSITE" id="PS51782"/>
    </source>
</evidence>
<gene>
    <name evidence="3" type="ORF">HK099_005481</name>
</gene>
<dbReference type="PROSITE" id="PS51782">
    <property type="entry name" value="LYSM"/>
    <property type="match status" value="1"/>
</dbReference>
<keyword evidence="4" id="KW-1185">Reference proteome</keyword>
<feature type="transmembrane region" description="Helical" evidence="1">
    <location>
        <begin position="124"/>
        <end position="146"/>
    </location>
</feature>
<dbReference type="CDD" id="cd00118">
    <property type="entry name" value="LysM"/>
    <property type="match status" value="1"/>
</dbReference>
<dbReference type="Pfam" id="PF01476">
    <property type="entry name" value="LysM"/>
    <property type="match status" value="1"/>
</dbReference>
<dbReference type="EMBL" id="JADGJW010000429">
    <property type="protein sequence ID" value="KAJ3217387.1"/>
    <property type="molecule type" value="Genomic_DNA"/>
</dbReference>
<keyword evidence="1" id="KW-0472">Membrane</keyword>
<organism evidence="3 4">
    <name type="scientific">Clydaea vesicula</name>
    <dbReference type="NCBI Taxonomy" id="447962"/>
    <lineage>
        <taxon>Eukaryota</taxon>
        <taxon>Fungi</taxon>
        <taxon>Fungi incertae sedis</taxon>
        <taxon>Chytridiomycota</taxon>
        <taxon>Chytridiomycota incertae sedis</taxon>
        <taxon>Chytridiomycetes</taxon>
        <taxon>Lobulomycetales</taxon>
        <taxon>Lobulomycetaceae</taxon>
        <taxon>Clydaea</taxon>
    </lineage>
</organism>
<feature type="domain" description="LysM" evidence="2">
    <location>
        <begin position="6"/>
        <end position="49"/>
    </location>
</feature>
<sequence>MSCQTALITANSSDTCFSIASSLGIPLNEFITNSNIDCENIQQGQKICPRVITNTVSLTSTLISTNSFSGTSITPTTTIPTTVSSSVQLSSTTTTSVPLNTSTAPNVTNNSPFSIFNTSQTNTIIILSICSAALFLTILVCICICCKKRKASIKRKKLDNERRLRNNKNLAENYGIRSRTSGLKSSSYIAPSELTFANDSRASSLYPSHSISQIGVPQNFNYNPEDYENLKNMKPGNLTYPNQVLYDQNYNYANFNDKYNNGSLIRDENVGKLYSMYAKP</sequence>
<accession>A0AAD5TZ19</accession>
<evidence type="ECO:0000256" key="1">
    <source>
        <dbReference type="SAM" id="Phobius"/>
    </source>
</evidence>
<dbReference type="InterPro" id="IPR036779">
    <property type="entry name" value="LysM_dom_sf"/>
</dbReference>
<dbReference type="SUPFAM" id="SSF54106">
    <property type="entry name" value="LysM domain"/>
    <property type="match status" value="1"/>
</dbReference>
<dbReference type="AlphaFoldDB" id="A0AAD5TZ19"/>
<keyword evidence="1" id="KW-1133">Transmembrane helix</keyword>
<dbReference type="Proteomes" id="UP001211065">
    <property type="component" value="Unassembled WGS sequence"/>
</dbReference>
<dbReference type="Gene3D" id="3.10.350.10">
    <property type="entry name" value="LysM domain"/>
    <property type="match status" value="1"/>
</dbReference>
<keyword evidence="1" id="KW-0812">Transmembrane</keyword>
<name>A0AAD5TZ19_9FUNG</name>
<evidence type="ECO:0000313" key="4">
    <source>
        <dbReference type="Proteomes" id="UP001211065"/>
    </source>
</evidence>
<evidence type="ECO:0000313" key="3">
    <source>
        <dbReference type="EMBL" id="KAJ3217387.1"/>
    </source>
</evidence>
<comment type="caution">
    <text evidence="3">The sequence shown here is derived from an EMBL/GenBank/DDBJ whole genome shotgun (WGS) entry which is preliminary data.</text>
</comment>
<protein>
    <recommendedName>
        <fullName evidence="2">LysM domain-containing protein</fullName>
    </recommendedName>
</protein>
<proteinExistence type="predicted"/>
<dbReference type="InterPro" id="IPR018392">
    <property type="entry name" value="LysM"/>
</dbReference>
<reference evidence="3" key="1">
    <citation type="submission" date="2020-05" db="EMBL/GenBank/DDBJ databases">
        <title>Phylogenomic resolution of chytrid fungi.</title>
        <authorList>
            <person name="Stajich J.E."/>
            <person name="Amses K."/>
            <person name="Simmons R."/>
            <person name="Seto K."/>
            <person name="Myers J."/>
            <person name="Bonds A."/>
            <person name="Quandt C.A."/>
            <person name="Barry K."/>
            <person name="Liu P."/>
            <person name="Grigoriev I."/>
            <person name="Longcore J.E."/>
            <person name="James T.Y."/>
        </authorList>
    </citation>
    <scope>NUCLEOTIDE SEQUENCE</scope>
    <source>
        <strain evidence="3">JEL0476</strain>
    </source>
</reference>